<protein>
    <submittedName>
        <fullName evidence="1">Uncharacterized protein</fullName>
    </submittedName>
</protein>
<sequence length="122" mass="13617">MASEGEALSRAEALVQALSNCLTEQQPESQLKRAPAGLDRAIESFGSSNNTSRVFQTKGFWAWLAYFLATSQHTDIERNLSELSVSALQYVATEISKFRADSSLVTRIEHTFYVSNRAAKRR</sequence>
<evidence type="ECO:0000313" key="2">
    <source>
        <dbReference type="Proteomes" id="UP000277212"/>
    </source>
</evidence>
<keyword evidence="2" id="KW-1185">Reference proteome</keyword>
<dbReference type="Proteomes" id="UP000277212">
    <property type="component" value="Unassembled WGS sequence"/>
</dbReference>
<accession>A0A3M2QYE4</accession>
<proteinExistence type="predicted"/>
<dbReference type="OrthoDB" id="3499148at2759"/>
<evidence type="ECO:0000313" key="1">
    <source>
        <dbReference type="EMBL" id="RMI97936.1"/>
    </source>
</evidence>
<name>A0A3M2QYE4_9HYPO</name>
<comment type="caution">
    <text evidence="1">The sequence shown here is derived from an EMBL/GenBank/DDBJ whole genome shotgun (WGS) entry which is preliminary data.</text>
</comment>
<organism evidence="1 2">
    <name type="scientific">Fusarium kuroshium</name>
    <dbReference type="NCBI Taxonomy" id="2010991"/>
    <lineage>
        <taxon>Eukaryota</taxon>
        <taxon>Fungi</taxon>
        <taxon>Dikarya</taxon>
        <taxon>Ascomycota</taxon>
        <taxon>Pezizomycotina</taxon>
        <taxon>Sordariomycetes</taxon>
        <taxon>Hypocreomycetidae</taxon>
        <taxon>Hypocreales</taxon>
        <taxon>Nectriaceae</taxon>
        <taxon>Fusarium</taxon>
        <taxon>Fusarium solani species complex</taxon>
    </lineage>
</organism>
<reference evidence="1 2" key="1">
    <citation type="submission" date="2017-06" db="EMBL/GenBank/DDBJ databases">
        <title>Comparative genomic analysis of Ambrosia Fusariam Clade fungi.</title>
        <authorList>
            <person name="Stajich J.E."/>
            <person name="Carrillo J."/>
            <person name="Kijimoto T."/>
            <person name="Eskalen A."/>
            <person name="O'Donnell K."/>
            <person name="Kasson M."/>
        </authorList>
    </citation>
    <scope>NUCLEOTIDE SEQUENCE [LARGE SCALE GENOMIC DNA]</scope>
    <source>
        <strain evidence="1">UCR3666</strain>
    </source>
</reference>
<dbReference type="EMBL" id="NKUJ01000803">
    <property type="protein sequence ID" value="RMI97936.1"/>
    <property type="molecule type" value="Genomic_DNA"/>
</dbReference>
<dbReference type="AlphaFoldDB" id="A0A3M2QYE4"/>
<dbReference type="STRING" id="2010991.A0A3M2QYE4"/>
<feature type="non-terminal residue" evidence="1">
    <location>
        <position position="122"/>
    </location>
</feature>
<gene>
    <name evidence="1" type="ORF">CDV36_016174</name>
</gene>